<reference evidence="4 5" key="1">
    <citation type="submission" date="2019-07" db="EMBL/GenBank/DDBJ databases">
        <title>Full genome sequence of Devosia sp. Gsoil 520.</title>
        <authorList>
            <person name="Im W.-T."/>
        </authorList>
    </citation>
    <scope>NUCLEOTIDE SEQUENCE [LARGE SCALE GENOMIC DNA]</scope>
    <source>
        <strain evidence="4 5">Gsoil 520</strain>
    </source>
</reference>
<dbReference type="InterPro" id="IPR036291">
    <property type="entry name" value="NAD(P)-bd_dom_sf"/>
</dbReference>
<evidence type="ECO:0000259" key="3">
    <source>
        <dbReference type="SMART" id="SM00822"/>
    </source>
</evidence>
<dbReference type="SUPFAM" id="SSF51735">
    <property type="entry name" value="NAD(P)-binding Rossmann-fold domains"/>
    <property type="match status" value="1"/>
</dbReference>
<organism evidence="4 5">
    <name type="scientific">Devosia ginsengisoli</name>
    <dbReference type="NCBI Taxonomy" id="400770"/>
    <lineage>
        <taxon>Bacteria</taxon>
        <taxon>Pseudomonadati</taxon>
        <taxon>Pseudomonadota</taxon>
        <taxon>Alphaproteobacteria</taxon>
        <taxon>Hyphomicrobiales</taxon>
        <taxon>Devosiaceae</taxon>
        <taxon>Devosia</taxon>
    </lineage>
</organism>
<dbReference type="InterPro" id="IPR002347">
    <property type="entry name" value="SDR_fam"/>
</dbReference>
<dbReference type="PANTHER" id="PTHR42760:SF133">
    <property type="entry name" value="3-OXOACYL-[ACYL-CARRIER-PROTEIN] REDUCTASE"/>
    <property type="match status" value="1"/>
</dbReference>
<dbReference type="KEGG" id="dea:FPZ08_14880"/>
<dbReference type="Proteomes" id="UP000315364">
    <property type="component" value="Chromosome"/>
</dbReference>
<dbReference type="FunFam" id="3.40.50.720:FF:000084">
    <property type="entry name" value="Short-chain dehydrogenase reductase"/>
    <property type="match status" value="1"/>
</dbReference>
<dbReference type="PROSITE" id="PS00061">
    <property type="entry name" value="ADH_SHORT"/>
    <property type="match status" value="1"/>
</dbReference>
<dbReference type="AlphaFoldDB" id="A0A5B8LVM2"/>
<proteinExistence type="inferred from homology"/>
<keyword evidence="2" id="KW-0560">Oxidoreductase</keyword>
<evidence type="ECO:0000256" key="2">
    <source>
        <dbReference type="ARBA" id="ARBA00023002"/>
    </source>
</evidence>
<protein>
    <submittedName>
        <fullName evidence="4">SDR family oxidoreductase</fullName>
    </submittedName>
</protein>
<dbReference type="PANTHER" id="PTHR42760">
    <property type="entry name" value="SHORT-CHAIN DEHYDROGENASES/REDUCTASES FAMILY MEMBER"/>
    <property type="match status" value="1"/>
</dbReference>
<dbReference type="SMART" id="SM00822">
    <property type="entry name" value="PKS_KR"/>
    <property type="match status" value="1"/>
</dbReference>
<dbReference type="PRINTS" id="PR00080">
    <property type="entry name" value="SDRFAMILY"/>
</dbReference>
<comment type="similarity">
    <text evidence="1">Belongs to the short-chain dehydrogenases/reductases (SDR) family.</text>
</comment>
<gene>
    <name evidence="4" type="ORF">FPZ08_14880</name>
</gene>
<evidence type="ECO:0000313" key="5">
    <source>
        <dbReference type="Proteomes" id="UP000315364"/>
    </source>
</evidence>
<dbReference type="CDD" id="cd05233">
    <property type="entry name" value="SDR_c"/>
    <property type="match status" value="1"/>
</dbReference>
<dbReference type="Pfam" id="PF13561">
    <property type="entry name" value="adh_short_C2"/>
    <property type="match status" value="1"/>
</dbReference>
<dbReference type="OrthoDB" id="9793825at2"/>
<dbReference type="EMBL" id="CP042304">
    <property type="protein sequence ID" value="QDZ11919.1"/>
    <property type="molecule type" value="Genomic_DNA"/>
</dbReference>
<dbReference type="Gene3D" id="3.40.50.720">
    <property type="entry name" value="NAD(P)-binding Rossmann-like Domain"/>
    <property type="match status" value="1"/>
</dbReference>
<feature type="domain" description="Ketoreductase" evidence="3">
    <location>
        <begin position="8"/>
        <end position="172"/>
    </location>
</feature>
<evidence type="ECO:0000313" key="4">
    <source>
        <dbReference type="EMBL" id="QDZ11919.1"/>
    </source>
</evidence>
<dbReference type="RefSeq" id="WP_146290735.1">
    <property type="nucleotide sequence ID" value="NZ_CP042304.1"/>
</dbReference>
<keyword evidence="5" id="KW-1185">Reference proteome</keyword>
<dbReference type="InterPro" id="IPR020904">
    <property type="entry name" value="Sc_DH/Rdtase_CS"/>
</dbReference>
<accession>A0A5B8LVM2</accession>
<evidence type="ECO:0000256" key="1">
    <source>
        <dbReference type="ARBA" id="ARBA00006484"/>
    </source>
</evidence>
<sequence length="268" mass="27838">MRNELAPGYYVVTAGGSGIGLAVAQEIAARGGTPVVVDPGLKADQVPGDWLAYAADAADPAALSGIVADMAGTGRPVLGLVNNAGIAGPTALLEDTVLPDWERVVRVNLLAAVNCLQNIIPIMKKQRQGAVVMMSSAATTNGFPLRAPYVATKAALEALSDTMAMELGPWGIRCNTVLPGIVAGDRVEAIIASQAAHRGLALEAARQEFTSRTSMKTMVEGSDIAEAVCFLLSDQARFVSGQQLGVCGNFEGYSSEMITHLSKEAVRA</sequence>
<name>A0A5B8LVM2_9HYPH</name>
<dbReference type="PRINTS" id="PR00081">
    <property type="entry name" value="GDHRDH"/>
</dbReference>
<dbReference type="InterPro" id="IPR057326">
    <property type="entry name" value="KR_dom"/>
</dbReference>
<dbReference type="GO" id="GO:0016616">
    <property type="term" value="F:oxidoreductase activity, acting on the CH-OH group of donors, NAD or NADP as acceptor"/>
    <property type="evidence" value="ECO:0007669"/>
    <property type="project" value="UniProtKB-ARBA"/>
</dbReference>